<dbReference type="InterPro" id="IPR013320">
    <property type="entry name" value="ConA-like_dom_sf"/>
</dbReference>
<feature type="domain" description="GH16" evidence="9">
    <location>
        <begin position="27"/>
        <end position="261"/>
    </location>
</feature>
<gene>
    <name evidence="10" type="ORF">P73_3076</name>
</gene>
<dbReference type="AlphaFoldDB" id="A0A0B5E409"/>
<feature type="active site" description="Nucleophile" evidence="8">
    <location>
        <position position="147"/>
    </location>
</feature>
<accession>A0A0B5E409</accession>
<keyword evidence="3" id="KW-0378">Hydrolase</keyword>
<dbReference type="PROSITE" id="PS01034">
    <property type="entry name" value="GH16_1"/>
    <property type="match status" value="1"/>
</dbReference>
<comment type="similarity">
    <text evidence="1">Belongs to the glycosyl hydrolase 16 family.</text>
</comment>
<evidence type="ECO:0000256" key="6">
    <source>
        <dbReference type="ARBA" id="ARBA00029771"/>
    </source>
</evidence>
<dbReference type="InterPro" id="IPR008264">
    <property type="entry name" value="Beta_glucanase"/>
</dbReference>
<evidence type="ECO:0000313" key="11">
    <source>
        <dbReference type="Proteomes" id="UP000031521"/>
    </source>
</evidence>
<evidence type="ECO:0000256" key="7">
    <source>
        <dbReference type="ARBA" id="ARBA00031665"/>
    </source>
</evidence>
<proteinExistence type="inferred from homology"/>
<dbReference type="PROSITE" id="PS51762">
    <property type="entry name" value="GH16_2"/>
    <property type="match status" value="1"/>
</dbReference>
<evidence type="ECO:0000256" key="3">
    <source>
        <dbReference type="ARBA" id="ARBA00022801"/>
    </source>
</evidence>
<evidence type="ECO:0000313" key="10">
    <source>
        <dbReference type="EMBL" id="AJE47791.1"/>
    </source>
</evidence>
<feature type="active site" description="Proton donor" evidence="8">
    <location>
        <position position="151"/>
    </location>
</feature>
<dbReference type="InterPro" id="IPR000757">
    <property type="entry name" value="Beta-glucanase-like"/>
</dbReference>
<dbReference type="SUPFAM" id="SSF49899">
    <property type="entry name" value="Concanavalin A-like lectins/glucanases"/>
    <property type="match status" value="1"/>
</dbReference>
<protein>
    <recommendedName>
        <fullName evidence="2">Beta-glucanase</fullName>
    </recommendedName>
    <alternativeName>
        <fullName evidence="7">1,3-1,4-beta-D-glucan 4-glucanohydrolase</fullName>
    </alternativeName>
    <alternativeName>
        <fullName evidence="6">Endo-beta-1,3-1,4 glucanase</fullName>
    </alternativeName>
    <alternativeName>
        <fullName evidence="5">Lichenase</fullName>
    </alternativeName>
</protein>
<evidence type="ECO:0000256" key="5">
    <source>
        <dbReference type="ARBA" id="ARBA00029722"/>
    </source>
</evidence>
<evidence type="ECO:0000256" key="1">
    <source>
        <dbReference type="ARBA" id="ARBA00006865"/>
    </source>
</evidence>
<dbReference type="EMBL" id="CP004393">
    <property type="protein sequence ID" value="AJE47791.1"/>
    <property type="molecule type" value="Genomic_DNA"/>
</dbReference>
<dbReference type="KEGG" id="cid:P73_3076"/>
<keyword evidence="4" id="KW-0326">Glycosidase</keyword>
<dbReference type="Gene3D" id="2.60.120.200">
    <property type="match status" value="1"/>
</dbReference>
<name>A0A0B5E409_9RHOB</name>
<dbReference type="Pfam" id="PF00722">
    <property type="entry name" value="Glyco_hydro_16"/>
    <property type="match status" value="1"/>
</dbReference>
<dbReference type="PRINTS" id="PR00737">
    <property type="entry name" value="GLHYDRLASE16"/>
</dbReference>
<evidence type="ECO:0000259" key="9">
    <source>
        <dbReference type="PROSITE" id="PS51762"/>
    </source>
</evidence>
<dbReference type="Proteomes" id="UP000031521">
    <property type="component" value="Chromosome"/>
</dbReference>
<keyword evidence="11" id="KW-1185">Reference proteome</keyword>
<evidence type="ECO:0000256" key="4">
    <source>
        <dbReference type="ARBA" id="ARBA00023295"/>
    </source>
</evidence>
<dbReference type="PANTHER" id="PTHR31062">
    <property type="entry name" value="XYLOGLUCAN ENDOTRANSGLUCOSYLASE/HYDROLASE PROTEIN 8-RELATED"/>
    <property type="match status" value="1"/>
</dbReference>
<evidence type="ECO:0000256" key="8">
    <source>
        <dbReference type="PIRSR" id="PIRSR608264-1"/>
    </source>
</evidence>
<organism evidence="10 11">
    <name type="scientific">Celeribacter indicus</name>
    <dbReference type="NCBI Taxonomy" id="1208324"/>
    <lineage>
        <taxon>Bacteria</taxon>
        <taxon>Pseudomonadati</taxon>
        <taxon>Pseudomonadota</taxon>
        <taxon>Alphaproteobacteria</taxon>
        <taxon>Rhodobacterales</taxon>
        <taxon>Roseobacteraceae</taxon>
        <taxon>Celeribacter</taxon>
    </lineage>
</organism>
<sequence length="272" mass="29706">MGCAVPIPAAVAQEDAVPTEAAADAPPDYAPPFEPTGAFLESFVREEAADRFYVSDFDFGGEGVVTGYRRDNVEFSSAVSDGIGGFRLKLTAAPEEDDKPFYGGEVQIDAGFSYGDYEVVMRPAKASGVVSSFFTYTGGTFGHPHHEIDIEFLGKDTTGLYVNIYYDGKPQIGKLVPLGFDASTDFHVYRFEWREEGVTWYVDGEEIYRVSAGEVPIPSYPGKLYANLWAVAPGQEGWAGKVDPALTVTADYRCMSFVPLGEDARQCSDLWN</sequence>
<dbReference type="GO" id="GO:0004553">
    <property type="term" value="F:hydrolase activity, hydrolyzing O-glycosyl compounds"/>
    <property type="evidence" value="ECO:0007669"/>
    <property type="project" value="InterPro"/>
</dbReference>
<dbReference type="HOGENOM" id="CLU_071026_2_0_5"/>
<dbReference type="InterPro" id="IPR044791">
    <property type="entry name" value="Beta-glucanase/XTH"/>
</dbReference>
<dbReference type="InterPro" id="IPR008263">
    <property type="entry name" value="GH16_AS"/>
</dbReference>
<dbReference type="STRING" id="1208324.P73_3076"/>
<reference evidence="10 11" key="1">
    <citation type="journal article" date="2014" name="Int. J. Syst. Evol. Microbiol.">
        <title>Celeribacter indicus sp. nov., a polycyclic aromatic hydrocarbon-degrading bacterium from deep-sea sediment and reclassification of Huaishuia halophila as Celeribacter halophilus comb. nov.</title>
        <authorList>
            <person name="Lai Q."/>
            <person name="Cao J."/>
            <person name="Yuan J."/>
            <person name="Li F."/>
            <person name="Shao Z."/>
        </authorList>
    </citation>
    <scope>NUCLEOTIDE SEQUENCE [LARGE SCALE GENOMIC DNA]</scope>
    <source>
        <strain evidence="10">P73</strain>
    </source>
</reference>
<evidence type="ECO:0000256" key="2">
    <source>
        <dbReference type="ARBA" id="ARBA00014569"/>
    </source>
</evidence>
<dbReference type="GO" id="GO:0005975">
    <property type="term" value="P:carbohydrate metabolic process"/>
    <property type="evidence" value="ECO:0007669"/>
    <property type="project" value="InterPro"/>
</dbReference>